<evidence type="ECO:0000313" key="3">
    <source>
        <dbReference type="EMBL" id="PTC23293.1"/>
    </source>
</evidence>
<organism evidence="3 4">
    <name type="scientific">Pseudomonas aylmerensis</name>
    <dbReference type="NCBI Taxonomy" id="1869229"/>
    <lineage>
        <taxon>Bacteria</taxon>
        <taxon>Pseudomonadati</taxon>
        <taxon>Pseudomonadota</taxon>
        <taxon>Gammaproteobacteria</taxon>
        <taxon>Pseudomonadales</taxon>
        <taxon>Pseudomonadaceae</taxon>
        <taxon>Pseudomonas</taxon>
    </lineage>
</organism>
<dbReference type="AlphaFoldDB" id="A0A2T4FIP8"/>
<evidence type="ECO:0000256" key="1">
    <source>
        <dbReference type="ARBA" id="ARBA00023125"/>
    </source>
</evidence>
<dbReference type="InterPro" id="IPR036388">
    <property type="entry name" value="WH-like_DNA-bd_sf"/>
</dbReference>
<gene>
    <name evidence="3" type="ORF">C9382_31195</name>
</gene>
<dbReference type="Proteomes" id="UP000240571">
    <property type="component" value="Unassembled WGS sequence"/>
</dbReference>
<dbReference type="GO" id="GO:0006355">
    <property type="term" value="P:regulation of DNA-templated transcription"/>
    <property type="evidence" value="ECO:0007669"/>
    <property type="project" value="InterPro"/>
</dbReference>
<dbReference type="Pfam" id="PF00486">
    <property type="entry name" value="Trans_reg_C"/>
    <property type="match status" value="1"/>
</dbReference>
<reference evidence="3 4" key="1">
    <citation type="submission" date="2018-03" db="EMBL/GenBank/DDBJ databases">
        <title>Diversity of bacteria associated with corn roots inoculated with woodland soils in Canada, and Description of Pseudomonas aylmerense sp. nov.</title>
        <authorList>
            <person name="Tambong J.T."/>
            <person name="Xu R."/>
            <person name="Tchagang C."/>
        </authorList>
    </citation>
    <scope>NUCLEOTIDE SEQUENCE [LARGE SCALE GENOMIC DNA]</scope>
    <source>
        <strain evidence="3 4">S1E44</strain>
    </source>
</reference>
<evidence type="ECO:0000259" key="2">
    <source>
        <dbReference type="Pfam" id="PF00486"/>
    </source>
</evidence>
<sequence>MIQKNSTPQKNNYSHNCVGSYRIASRRRKPHHSGSKKIHLLDIKKKDKTLVSHCNNIIIPLTPTERDVIFTVSSQPRRPVKNEMIIEYIQRDPNQYKGLCMCISRLQAKFEKFSHGEKLFRSVRNRGYYLIQHIFVDT</sequence>
<name>A0A2T4FIP8_9PSED</name>
<dbReference type="GO" id="GO:0003677">
    <property type="term" value="F:DNA binding"/>
    <property type="evidence" value="ECO:0007669"/>
    <property type="project" value="UniProtKB-KW"/>
</dbReference>
<dbReference type="InterPro" id="IPR016032">
    <property type="entry name" value="Sig_transdc_resp-reg_C-effctor"/>
</dbReference>
<comment type="caution">
    <text evidence="3">The sequence shown here is derived from an EMBL/GenBank/DDBJ whole genome shotgun (WGS) entry which is preliminary data.</text>
</comment>
<dbReference type="InterPro" id="IPR001867">
    <property type="entry name" value="OmpR/PhoB-type_DNA-bd"/>
</dbReference>
<dbReference type="GO" id="GO:0000160">
    <property type="term" value="P:phosphorelay signal transduction system"/>
    <property type="evidence" value="ECO:0007669"/>
    <property type="project" value="InterPro"/>
</dbReference>
<dbReference type="Gene3D" id="1.10.10.10">
    <property type="entry name" value="Winged helix-like DNA-binding domain superfamily/Winged helix DNA-binding domain"/>
    <property type="match status" value="1"/>
</dbReference>
<dbReference type="OrthoDB" id="7020295at2"/>
<accession>A0A2T4FIP8</accession>
<proteinExistence type="predicted"/>
<evidence type="ECO:0000313" key="4">
    <source>
        <dbReference type="Proteomes" id="UP000240571"/>
    </source>
</evidence>
<keyword evidence="1" id="KW-0238">DNA-binding</keyword>
<dbReference type="SUPFAM" id="SSF46894">
    <property type="entry name" value="C-terminal effector domain of the bipartite response regulators"/>
    <property type="match status" value="1"/>
</dbReference>
<protein>
    <submittedName>
        <fullName evidence="3">Winged helix family transcriptional regulator</fullName>
    </submittedName>
</protein>
<dbReference type="EMBL" id="PYWW01000059">
    <property type="protein sequence ID" value="PTC23293.1"/>
    <property type="molecule type" value="Genomic_DNA"/>
</dbReference>
<feature type="domain" description="OmpR/PhoB-type" evidence="2">
    <location>
        <begin position="59"/>
        <end position="130"/>
    </location>
</feature>